<name>A0A179GJU3_PURLI</name>
<evidence type="ECO:0000313" key="1">
    <source>
        <dbReference type="EMBL" id="OAQ78144.1"/>
    </source>
</evidence>
<evidence type="ECO:0000313" key="2">
    <source>
        <dbReference type="Proteomes" id="UP000078340"/>
    </source>
</evidence>
<reference evidence="1 2" key="1">
    <citation type="submission" date="2016-02" db="EMBL/GenBank/DDBJ databases">
        <title>Biosynthesis of antibiotic leucinostatins and their inhibition on Phytophthora in bio-control Purpureocillium lilacinum.</title>
        <authorList>
            <person name="Wang G."/>
            <person name="Liu Z."/>
            <person name="Lin R."/>
            <person name="Li E."/>
            <person name="Mao Z."/>
            <person name="Ling J."/>
            <person name="Yin W."/>
            <person name="Xie B."/>
        </authorList>
    </citation>
    <scope>NUCLEOTIDE SEQUENCE [LARGE SCALE GENOMIC DNA]</scope>
    <source>
        <strain evidence="1">PLFJ-1</strain>
    </source>
</reference>
<proteinExistence type="predicted"/>
<dbReference type="AlphaFoldDB" id="A0A179GJU3"/>
<dbReference type="Proteomes" id="UP000078340">
    <property type="component" value="Unassembled WGS sequence"/>
</dbReference>
<gene>
    <name evidence="1" type="ORF">VFPFJ_10176</name>
</gene>
<organism evidence="1 2">
    <name type="scientific">Purpureocillium lilacinum</name>
    <name type="common">Paecilomyces lilacinus</name>
    <dbReference type="NCBI Taxonomy" id="33203"/>
    <lineage>
        <taxon>Eukaryota</taxon>
        <taxon>Fungi</taxon>
        <taxon>Dikarya</taxon>
        <taxon>Ascomycota</taxon>
        <taxon>Pezizomycotina</taxon>
        <taxon>Sordariomycetes</taxon>
        <taxon>Hypocreomycetidae</taxon>
        <taxon>Hypocreales</taxon>
        <taxon>Ophiocordycipitaceae</taxon>
        <taxon>Purpureocillium</taxon>
    </lineage>
</organism>
<sequence>MDGLGTAARLVCGVDRRASEWRSSWDSRWTSAPRTETTKQQATFRFPVVLQNADAERRWRLGLQRAWGLETHSFGVLDGSSQGGPAT</sequence>
<comment type="caution">
    <text evidence="1">The sequence shown here is derived from an EMBL/GenBank/DDBJ whole genome shotgun (WGS) entry which is preliminary data.</text>
</comment>
<accession>A0A179GJU3</accession>
<protein>
    <submittedName>
        <fullName evidence="1">Uncharacterized protein</fullName>
    </submittedName>
</protein>
<dbReference type="EMBL" id="LSBI01000011">
    <property type="protein sequence ID" value="OAQ78144.1"/>
    <property type="molecule type" value="Genomic_DNA"/>
</dbReference>